<dbReference type="Proteomes" id="UP000805614">
    <property type="component" value="Unassembled WGS sequence"/>
</dbReference>
<comment type="caution">
    <text evidence="2">The sequence shown here is derived from an EMBL/GenBank/DDBJ whole genome shotgun (WGS) entry which is preliminary data.</text>
</comment>
<organism evidence="2 3">
    <name type="scientific">Actinomadura alba</name>
    <dbReference type="NCBI Taxonomy" id="406431"/>
    <lineage>
        <taxon>Bacteria</taxon>
        <taxon>Bacillati</taxon>
        <taxon>Actinomycetota</taxon>
        <taxon>Actinomycetes</taxon>
        <taxon>Streptosporangiales</taxon>
        <taxon>Thermomonosporaceae</taxon>
        <taxon>Actinomadura</taxon>
    </lineage>
</organism>
<evidence type="ECO:0008006" key="4">
    <source>
        <dbReference type="Google" id="ProtNLM"/>
    </source>
</evidence>
<feature type="signal peptide" evidence="1">
    <location>
        <begin position="1"/>
        <end position="26"/>
    </location>
</feature>
<accession>A0ABR7LX86</accession>
<evidence type="ECO:0000256" key="1">
    <source>
        <dbReference type="SAM" id="SignalP"/>
    </source>
</evidence>
<evidence type="ECO:0000313" key="2">
    <source>
        <dbReference type="EMBL" id="MBC6469380.1"/>
    </source>
</evidence>
<reference evidence="2 3" key="1">
    <citation type="submission" date="2020-06" db="EMBL/GenBank/DDBJ databases">
        <title>Actinomadura xiongansis sp. nov., isolated from soil of Baiyangdian.</title>
        <authorList>
            <person name="Zhang X."/>
        </authorList>
    </citation>
    <scope>NUCLEOTIDE SEQUENCE [LARGE SCALE GENOMIC DNA]</scope>
    <source>
        <strain evidence="2 3">HBUM206468</strain>
    </source>
</reference>
<protein>
    <recommendedName>
        <fullName evidence="4">Secreted protein</fullName>
    </recommendedName>
</protein>
<name>A0ABR7LX86_9ACTN</name>
<dbReference type="EMBL" id="JABVEC010000026">
    <property type="protein sequence ID" value="MBC6469380.1"/>
    <property type="molecule type" value="Genomic_DNA"/>
</dbReference>
<feature type="chain" id="PRO_5045832795" description="Secreted protein" evidence="1">
    <location>
        <begin position="27"/>
        <end position="118"/>
    </location>
</feature>
<gene>
    <name evidence="2" type="ORF">HKK74_28370</name>
</gene>
<proteinExistence type="predicted"/>
<keyword evidence="1" id="KW-0732">Signal</keyword>
<sequence>MRMVGNRVLSMAAAAITAVVAPVVIANPSAAANENDAELMASCSDWTPHIRRVIVGSAKVHSSYSGSSTVIATWKYKTLFRVNKRCVNNAGNLWWHSDCCTGVKGWIWNDYTEFAEWN</sequence>
<keyword evidence="3" id="KW-1185">Reference proteome</keyword>
<dbReference type="RefSeq" id="WP_187246426.1">
    <property type="nucleotide sequence ID" value="NZ_BAAAOK010000009.1"/>
</dbReference>
<evidence type="ECO:0000313" key="3">
    <source>
        <dbReference type="Proteomes" id="UP000805614"/>
    </source>
</evidence>